<accession>A0A644ZAU2</accession>
<name>A0A644ZAU2_9ZZZZ</name>
<proteinExistence type="predicted"/>
<protein>
    <submittedName>
        <fullName evidence="1">Uncharacterized protein</fullName>
    </submittedName>
</protein>
<organism evidence="1">
    <name type="scientific">bioreactor metagenome</name>
    <dbReference type="NCBI Taxonomy" id="1076179"/>
    <lineage>
        <taxon>unclassified sequences</taxon>
        <taxon>metagenomes</taxon>
        <taxon>ecological metagenomes</taxon>
    </lineage>
</organism>
<evidence type="ECO:0000313" key="1">
    <source>
        <dbReference type="EMBL" id="MPM35833.1"/>
    </source>
</evidence>
<dbReference type="AlphaFoldDB" id="A0A644ZAU2"/>
<reference evidence="1" key="1">
    <citation type="submission" date="2019-08" db="EMBL/GenBank/DDBJ databases">
        <authorList>
            <person name="Kucharzyk K."/>
            <person name="Murdoch R.W."/>
            <person name="Higgins S."/>
            <person name="Loffler F."/>
        </authorList>
    </citation>
    <scope>NUCLEOTIDE SEQUENCE</scope>
</reference>
<gene>
    <name evidence="1" type="ORF">SDC9_82427</name>
</gene>
<sequence length="354" mass="40726">MKRSILLFLVIFSSSVYAQEYRWGVGLNYFFDNTEYGQLSFIDSETMNGIWLNPMGSLVWGDKYSINVGVNLLKIPGMGKTIDKVDVMMYYQYKSPGFLFRAGSFPRSEVLENYNNFFFKDSVNNFIPLMQGVFCQIGSNRNFFNMWLDWTGYATPKKHEHFFVGLSGKISKGLFFADFQSYMFHYSNTRPATPGEGVCENLQLQATAGLEYGEEGGFKGLIAAGTLIGYERDRRFENKLYKPAGFVARGDAEKWGIGTKNTLYTGEPRMRLADTFGGNLYWGTQFLRVRTYVKSEWYIRLVESDFVKVRLSYNLHFVEGKVLSQQMLTVSASIDSFRPKSGKIINYPWMEIFH</sequence>
<dbReference type="EMBL" id="VSSQ01007412">
    <property type="protein sequence ID" value="MPM35833.1"/>
    <property type="molecule type" value="Genomic_DNA"/>
</dbReference>
<comment type="caution">
    <text evidence="1">The sequence shown here is derived from an EMBL/GenBank/DDBJ whole genome shotgun (WGS) entry which is preliminary data.</text>
</comment>